<organism evidence="6 7">
    <name type="scientific">Actinotalea ferrariae CF5-4</name>
    <dbReference type="NCBI Taxonomy" id="948458"/>
    <lineage>
        <taxon>Bacteria</taxon>
        <taxon>Bacillati</taxon>
        <taxon>Actinomycetota</taxon>
        <taxon>Actinomycetes</taxon>
        <taxon>Micrococcales</taxon>
        <taxon>Cellulomonadaceae</taxon>
        <taxon>Actinotalea</taxon>
    </lineage>
</organism>
<evidence type="ECO:0000256" key="1">
    <source>
        <dbReference type="ARBA" id="ARBA00023125"/>
    </source>
</evidence>
<comment type="similarity">
    <text evidence="3">Belongs to the prokaryotic Ku family.</text>
</comment>
<dbReference type="FunFam" id="2.40.290.10:FF:000004">
    <property type="entry name" value="Non-homologous end joining protein Ku"/>
    <property type="match status" value="1"/>
</dbReference>
<dbReference type="RefSeq" id="WP_081802792.1">
    <property type="nucleotide sequence ID" value="NZ_AXCW01000357.1"/>
</dbReference>
<dbReference type="HAMAP" id="MF_01875">
    <property type="entry name" value="Prokaryotic_Ku"/>
    <property type="match status" value="1"/>
</dbReference>
<feature type="domain" description="Ku" evidence="5">
    <location>
        <begin position="52"/>
        <end position="180"/>
    </location>
</feature>
<reference evidence="6 7" key="1">
    <citation type="submission" date="2014-01" db="EMBL/GenBank/DDBJ databases">
        <title>Actinotalea ferrariae CF5-4.</title>
        <authorList>
            <person name="Chen F."/>
            <person name="Li Y."/>
            <person name="Wang G."/>
        </authorList>
    </citation>
    <scope>NUCLEOTIDE SEQUENCE [LARGE SCALE GENOMIC DNA]</scope>
    <source>
        <strain evidence="6 7">CF5-4</strain>
    </source>
</reference>
<evidence type="ECO:0000313" key="7">
    <source>
        <dbReference type="Proteomes" id="UP000019753"/>
    </source>
</evidence>
<dbReference type="InterPro" id="IPR006164">
    <property type="entry name" value="DNA_bd_Ku70/Ku80"/>
</dbReference>
<keyword evidence="1 3" id="KW-0238">DNA-binding</keyword>
<feature type="compositionally biased region" description="Low complexity" evidence="4">
    <location>
        <begin position="346"/>
        <end position="356"/>
    </location>
</feature>
<dbReference type="PANTHER" id="PTHR41251:SF1">
    <property type="entry name" value="NON-HOMOLOGOUS END JOINING PROTEIN KU"/>
    <property type="match status" value="1"/>
</dbReference>
<dbReference type="GO" id="GO:0006303">
    <property type="term" value="P:double-strand break repair via nonhomologous end joining"/>
    <property type="evidence" value="ECO:0007669"/>
    <property type="project" value="UniProtKB-UniRule"/>
</dbReference>
<dbReference type="CDD" id="cd00789">
    <property type="entry name" value="KU_like"/>
    <property type="match status" value="1"/>
</dbReference>
<keyword evidence="3" id="KW-0227">DNA damage</keyword>
<proteinExistence type="inferred from homology"/>
<keyword evidence="2 3" id="KW-0233">DNA recombination</keyword>
<accession>A0A021VLR6</accession>
<dbReference type="GO" id="GO:0006310">
    <property type="term" value="P:DNA recombination"/>
    <property type="evidence" value="ECO:0007669"/>
    <property type="project" value="UniProtKB-KW"/>
</dbReference>
<dbReference type="InterPro" id="IPR016194">
    <property type="entry name" value="SPOC-like_C_dom_sf"/>
</dbReference>
<keyword evidence="3" id="KW-0234">DNA repair</keyword>
<comment type="caution">
    <text evidence="6">The sequence shown here is derived from an EMBL/GenBank/DDBJ whole genome shotgun (WGS) entry which is preliminary data.</text>
</comment>
<feature type="compositionally biased region" description="Low complexity" evidence="4">
    <location>
        <begin position="308"/>
        <end position="336"/>
    </location>
</feature>
<evidence type="ECO:0000256" key="3">
    <source>
        <dbReference type="HAMAP-Rule" id="MF_01875"/>
    </source>
</evidence>
<dbReference type="SUPFAM" id="SSF100939">
    <property type="entry name" value="SPOC domain-like"/>
    <property type="match status" value="1"/>
</dbReference>
<evidence type="ECO:0000256" key="2">
    <source>
        <dbReference type="ARBA" id="ARBA00023172"/>
    </source>
</evidence>
<dbReference type="InterPro" id="IPR009187">
    <property type="entry name" value="Prok_Ku"/>
</dbReference>
<protein>
    <recommendedName>
        <fullName evidence="3">Non-homologous end joining protein Ku</fullName>
    </recommendedName>
</protein>
<dbReference type="OrthoDB" id="9795084at2"/>
<evidence type="ECO:0000313" key="6">
    <source>
        <dbReference type="EMBL" id="EYR62028.1"/>
    </source>
</evidence>
<dbReference type="GO" id="GO:0003690">
    <property type="term" value="F:double-stranded DNA binding"/>
    <property type="evidence" value="ECO:0007669"/>
    <property type="project" value="UniProtKB-UniRule"/>
</dbReference>
<evidence type="ECO:0000256" key="4">
    <source>
        <dbReference type="SAM" id="MobiDB-lite"/>
    </source>
</evidence>
<dbReference type="SMART" id="SM00559">
    <property type="entry name" value="Ku78"/>
    <property type="match status" value="1"/>
</dbReference>
<dbReference type="PANTHER" id="PTHR41251">
    <property type="entry name" value="NON-HOMOLOGOUS END JOINING PROTEIN KU"/>
    <property type="match status" value="1"/>
</dbReference>
<feature type="compositionally biased region" description="Basic and acidic residues" evidence="4">
    <location>
        <begin position="255"/>
        <end position="265"/>
    </location>
</feature>
<evidence type="ECO:0000259" key="5">
    <source>
        <dbReference type="SMART" id="SM00559"/>
    </source>
</evidence>
<dbReference type="EMBL" id="AXCW01000357">
    <property type="protein sequence ID" value="EYR62028.1"/>
    <property type="molecule type" value="Genomic_DNA"/>
</dbReference>
<comment type="subunit">
    <text evidence="3">Homodimer. Interacts with LigD.</text>
</comment>
<sequence length="377" mass="40811">MRAIWKGAVAFGLVNVPVKLYAATGERSVPLHQVHAEDGGRIRYRKVCSVDGEEIPYDQIAKGYETDDGRMVVLTDEDLDDLPISTEREIAVEEFVPADRVDPIMLGKTYYLEPERTAAKPYALLREALKTTDRMAVVKVALRQKETMAVLRVRDDVICLQTLLWPDEIRAAEFPILEAEVQVRPQELQMAASLVESLAGDFDPSDYSDAYRQALEAVIEAKVTTGRTVSVKHPEREEDTGGEVVDLLSALQRSVERARGRREGADDGAEAPQEKPAPRRSSRRKADPEPAPEAAPEKEAAPARRTSRASSAKAGTKSSTTKPAAAGTGGTPSSRRGTGKPAGTSTAGPKAGQGKAKATKDDDAAAPARKTTRRRAS</sequence>
<feature type="region of interest" description="Disordered" evidence="4">
    <location>
        <begin position="255"/>
        <end position="377"/>
    </location>
</feature>
<dbReference type="Proteomes" id="UP000019753">
    <property type="component" value="Unassembled WGS sequence"/>
</dbReference>
<dbReference type="Pfam" id="PF02735">
    <property type="entry name" value="Ku"/>
    <property type="match status" value="1"/>
</dbReference>
<name>A0A021VLR6_9CELL</name>
<dbReference type="NCBIfam" id="TIGR02772">
    <property type="entry name" value="Ku_bact"/>
    <property type="match status" value="1"/>
</dbReference>
<comment type="function">
    <text evidence="3">With LigD forms a non-homologous end joining (NHEJ) DNA repair enzyme, which repairs dsDNA breaks with reduced fidelity. Binds linear dsDNA with 5'- and 3'- overhangs but not closed circular dsDNA nor ssDNA. Recruits and stimulates the ligase activity of LigD.</text>
</comment>
<gene>
    <name evidence="3" type="primary">ku</name>
    <name evidence="6" type="ORF">N866_12670</name>
</gene>
<keyword evidence="7" id="KW-1185">Reference proteome</keyword>
<dbReference type="AlphaFoldDB" id="A0A021VLR6"/>
<dbReference type="Gene3D" id="2.40.290.10">
    <property type="match status" value="1"/>
</dbReference>